<evidence type="ECO:0000256" key="2">
    <source>
        <dbReference type="RuleBase" id="RU003749"/>
    </source>
</evidence>
<feature type="domain" description="STAS" evidence="3">
    <location>
        <begin position="1"/>
        <end position="110"/>
    </location>
</feature>
<evidence type="ECO:0000313" key="4">
    <source>
        <dbReference type="EMBL" id="ADV61283.1"/>
    </source>
</evidence>
<dbReference type="Proteomes" id="UP000008631">
    <property type="component" value="Chromosome"/>
</dbReference>
<sequence>MEIQRSQHGEIAVLTVEGRVDATTCEALQDVVLKTIDEGQRKLLLDLGGVNYVSSAGLRVFLLAAKRLAADSGAVAFCALTKDVRKLFNIMGLTARVALFETREDALANFPSPASVN</sequence>
<dbReference type="PANTHER" id="PTHR33495:SF14">
    <property type="entry name" value="ANTI-SIGMA FACTOR ANTAGONIST"/>
    <property type="match status" value="1"/>
</dbReference>
<dbReference type="Pfam" id="PF01740">
    <property type="entry name" value="STAS"/>
    <property type="match status" value="1"/>
</dbReference>
<dbReference type="eggNOG" id="COG1366">
    <property type="taxonomic scope" value="Bacteria"/>
</dbReference>
<dbReference type="EMBL" id="CP002353">
    <property type="protein sequence ID" value="ADV61283.1"/>
    <property type="molecule type" value="Genomic_DNA"/>
</dbReference>
<dbReference type="PANTHER" id="PTHR33495">
    <property type="entry name" value="ANTI-SIGMA FACTOR ANTAGONIST TM_1081-RELATED-RELATED"/>
    <property type="match status" value="1"/>
</dbReference>
<dbReference type="OrthoDB" id="9794628at2"/>
<reference evidence="4 5" key="2">
    <citation type="journal article" date="2011" name="Stand. Genomic Sci.">
        <title>Complete genome sequence of Isosphaera pallida type strain (IS1B).</title>
        <authorList>
            <consortium name="US DOE Joint Genome Institute (JGI-PGF)"/>
            <person name="Goker M."/>
            <person name="Cleland D."/>
            <person name="Saunders E."/>
            <person name="Lapidus A."/>
            <person name="Nolan M."/>
            <person name="Lucas S."/>
            <person name="Hammon N."/>
            <person name="Deshpande S."/>
            <person name="Cheng J.F."/>
            <person name="Tapia R."/>
            <person name="Han C."/>
            <person name="Goodwin L."/>
            <person name="Pitluck S."/>
            <person name="Liolios K."/>
            <person name="Pagani I."/>
            <person name="Ivanova N."/>
            <person name="Mavromatis K."/>
            <person name="Pati A."/>
            <person name="Chen A."/>
            <person name="Palaniappan K."/>
            <person name="Land M."/>
            <person name="Hauser L."/>
            <person name="Chang Y.J."/>
            <person name="Jeffries C.D."/>
            <person name="Detter J.C."/>
            <person name="Beck B."/>
            <person name="Woyke T."/>
            <person name="Bristow J."/>
            <person name="Eisen J.A."/>
            <person name="Markowitz V."/>
            <person name="Hugenholtz P."/>
            <person name="Kyrpides N.C."/>
            <person name="Klenk H.P."/>
        </authorList>
    </citation>
    <scope>NUCLEOTIDE SEQUENCE [LARGE SCALE GENOMIC DNA]</scope>
    <source>
        <strain evidence="5">ATCC 43644 / DSM 9630 / IS1B</strain>
    </source>
</reference>
<protein>
    <recommendedName>
        <fullName evidence="2">Anti-sigma factor antagonist</fullName>
    </recommendedName>
</protein>
<evidence type="ECO:0000256" key="1">
    <source>
        <dbReference type="ARBA" id="ARBA00009013"/>
    </source>
</evidence>
<evidence type="ECO:0000313" key="5">
    <source>
        <dbReference type="Proteomes" id="UP000008631"/>
    </source>
</evidence>
<gene>
    <name evidence="4" type="ordered locus">Isop_0692</name>
</gene>
<comment type="similarity">
    <text evidence="1 2">Belongs to the anti-sigma-factor antagonist family.</text>
</comment>
<dbReference type="RefSeq" id="WP_013563572.1">
    <property type="nucleotide sequence ID" value="NC_014962.1"/>
</dbReference>
<dbReference type="GO" id="GO:0043856">
    <property type="term" value="F:anti-sigma factor antagonist activity"/>
    <property type="evidence" value="ECO:0007669"/>
    <property type="project" value="InterPro"/>
</dbReference>
<name>E8R177_ISOPI</name>
<dbReference type="KEGG" id="ipa:Isop_0692"/>
<accession>E8R177</accession>
<organism evidence="4 5">
    <name type="scientific">Isosphaera pallida (strain ATCC 43644 / DSM 9630 / IS1B)</name>
    <dbReference type="NCBI Taxonomy" id="575540"/>
    <lineage>
        <taxon>Bacteria</taxon>
        <taxon>Pseudomonadati</taxon>
        <taxon>Planctomycetota</taxon>
        <taxon>Planctomycetia</taxon>
        <taxon>Isosphaerales</taxon>
        <taxon>Isosphaeraceae</taxon>
        <taxon>Isosphaera</taxon>
    </lineage>
</organism>
<reference key="1">
    <citation type="submission" date="2010-11" db="EMBL/GenBank/DDBJ databases">
        <title>The complete sequence of chromosome of Isophaera pallida ATCC 43644.</title>
        <authorList>
            <consortium name="US DOE Joint Genome Institute (JGI-PGF)"/>
            <person name="Lucas S."/>
            <person name="Copeland A."/>
            <person name="Lapidus A."/>
            <person name="Bruce D."/>
            <person name="Goodwin L."/>
            <person name="Pitluck S."/>
            <person name="Kyrpides N."/>
            <person name="Mavromatis K."/>
            <person name="Pagani I."/>
            <person name="Ivanova N."/>
            <person name="Saunders E."/>
            <person name="Brettin T."/>
            <person name="Detter J.C."/>
            <person name="Han C."/>
            <person name="Tapia R."/>
            <person name="Land M."/>
            <person name="Hauser L."/>
            <person name="Markowitz V."/>
            <person name="Cheng J.-F."/>
            <person name="Hugenholtz P."/>
            <person name="Woyke T."/>
            <person name="Wu D."/>
            <person name="Eisen J.A."/>
        </authorList>
    </citation>
    <scope>NUCLEOTIDE SEQUENCE</scope>
    <source>
        <strain>ATCC 43644</strain>
    </source>
</reference>
<evidence type="ECO:0000259" key="3">
    <source>
        <dbReference type="PROSITE" id="PS50801"/>
    </source>
</evidence>
<dbReference type="InParanoid" id="E8R177"/>
<dbReference type="SUPFAM" id="SSF52091">
    <property type="entry name" value="SpoIIaa-like"/>
    <property type="match status" value="1"/>
</dbReference>
<keyword evidence="5" id="KW-1185">Reference proteome</keyword>
<dbReference type="STRING" id="575540.Isop_0692"/>
<dbReference type="PROSITE" id="PS50801">
    <property type="entry name" value="STAS"/>
    <property type="match status" value="1"/>
</dbReference>
<dbReference type="AlphaFoldDB" id="E8R177"/>
<dbReference type="CDD" id="cd07043">
    <property type="entry name" value="STAS_anti-anti-sigma_factors"/>
    <property type="match status" value="1"/>
</dbReference>
<dbReference type="HOGENOM" id="CLU_115403_9_2_0"/>
<dbReference type="Gene3D" id="3.30.750.24">
    <property type="entry name" value="STAS domain"/>
    <property type="match status" value="1"/>
</dbReference>
<dbReference type="NCBIfam" id="TIGR00377">
    <property type="entry name" value="ant_ant_sig"/>
    <property type="match status" value="1"/>
</dbReference>
<dbReference type="InterPro" id="IPR003658">
    <property type="entry name" value="Anti-sigma_ant"/>
</dbReference>
<proteinExistence type="inferred from homology"/>
<dbReference type="InterPro" id="IPR002645">
    <property type="entry name" value="STAS_dom"/>
</dbReference>
<dbReference type="InterPro" id="IPR036513">
    <property type="entry name" value="STAS_dom_sf"/>
</dbReference>